<gene>
    <name evidence="4" type="ORF">MOTC310_18875</name>
</gene>
<name>A0ABU7TRL0_9HYPH</name>
<dbReference type="Pfam" id="PF11800">
    <property type="entry name" value="RP-C_C"/>
    <property type="match status" value="1"/>
</dbReference>
<evidence type="ECO:0000259" key="3">
    <source>
        <dbReference type="Pfam" id="PF11800"/>
    </source>
</evidence>
<sequence length="413" mass="44694">MHLELEPTTPFGRRPLSLGMMATQAAAKACPDEAIGHKWRIFRDVTEAKEHLAVSDRALAVLSALLTFHPETTLSPGLPLVVFPSNRELSTRSHGPSPATLRRALAQLVEAGLVIRRDSPNGKRYARRDSAGAIARAFGFDLTPLLARAAEFATLAQQVRAAARRRRLLREEIALHRRDLAKTLAFAAESGWPGPWAAFADRFAACGGMPGRTAGEPPLQAAAEALRALRQDLDKWLPDPAYSANTVGNASHSERHHQNSDPDPALESERDVRRSPGEDPRPGAEPARCLPRPLPLPMVLEACPDIVLYARDGIRSWSDLAAAAEVVRPTLRISAGVWDMTVAAMGRDHALVALAAILQRAAAINVPGAYLRDLANKARGGGFSAWPMLFALWRLRQGATSGSLHAPRHRPGS</sequence>
<evidence type="ECO:0000259" key="2">
    <source>
        <dbReference type="Pfam" id="PF03428"/>
    </source>
</evidence>
<proteinExistence type="predicted"/>
<evidence type="ECO:0000313" key="4">
    <source>
        <dbReference type="EMBL" id="MEE7492428.1"/>
    </source>
</evidence>
<dbReference type="InterPro" id="IPR021760">
    <property type="entry name" value="RepC_C"/>
</dbReference>
<dbReference type="NCBIfam" id="NF040974">
    <property type="entry name" value="RepABC_RepC"/>
    <property type="match status" value="1"/>
</dbReference>
<reference evidence="4 5" key="1">
    <citation type="journal article" date="2012" name="Genet. Mol. Biol.">
        <title>Analysis of 16S rRNA and mxaF genes revealing insights into Methylobacterium niche-specific plant association.</title>
        <authorList>
            <person name="Dourado M.N."/>
            <person name="Andreote F.D."/>
            <person name="Dini-Andreote F."/>
            <person name="Conti R."/>
            <person name="Araujo J.M."/>
            <person name="Araujo W.L."/>
        </authorList>
    </citation>
    <scope>NUCLEOTIDE SEQUENCE [LARGE SCALE GENOMIC DNA]</scope>
    <source>
        <strain evidence="4 5">TC3-10</strain>
    </source>
</reference>
<comment type="caution">
    <text evidence="4">The sequence shown here is derived from an EMBL/GenBank/DDBJ whole genome shotgun (WGS) entry which is preliminary data.</text>
</comment>
<evidence type="ECO:0000256" key="1">
    <source>
        <dbReference type="SAM" id="MobiDB-lite"/>
    </source>
</evidence>
<dbReference type="RefSeq" id="WP_331302920.1">
    <property type="nucleotide sequence ID" value="NZ_MLCA01000010.1"/>
</dbReference>
<dbReference type="InterPro" id="IPR036390">
    <property type="entry name" value="WH_DNA-bd_sf"/>
</dbReference>
<dbReference type="NCBIfam" id="NF010396">
    <property type="entry name" value="PRK13824.1"/>
    <property type="match status" value="1"/>
</dbReference>
<dbReference type="SUPFAM" id="SSF46785">
    <property type="entry name" value="Winged helix' DNA-binding domain"/>
    <property type="match status" value="1"/>
</dbReference>
<dbReference type="InterPro" id="IPR005090">
    <property type="entry name" value="RepC_N"/>
</dbReference>
<keyword evidence="5" id="KW-1185">Reference proteome</keyword>
<dbReference type="InterPro" id="IPR047611">
    <property type="entry name" value="RepABC_RepC"/>
</dbReference>
<dbReference type="Pfam" id="PF03428">
    <property type="entry name" value="RP-C"/>
    <property type="match status" value="1"/>
</dbReference>
<feature type="domain" description="Plasmid replication protein C C-terminal" evidence="3">
    <location>
        <begin position="295"/>
        <end position="393"/>
    </location>
</feature>
<organism evidence="4 5">
    <name type="scientific">Methylobacterium oryzae</name>
    <dbReference type="NCBI Taxonomy" id="334852"/>
    <lineage>
        <taxon>Bacteria</taxon>
        <taxon>Pseudomonadati</taxon>
        <taxon>Pseudomonadota</taxon>
        <taxon>Alphaproteobacteria</taxon>
        <taxon>Hyphomicrobiales</taxon>
        <taxon>Methylobacteriaceae</taxon>
        <taxon>Methylobacterium</taxon>
    </lineage>
</organism>
<evidence type="ECO:0000313" key="5">
    <source>
        <dbReference type="Proteomes" id="UP001355206"/>
    </source>
</evidence>
<dbReference type="EMBL" id="MLCA01000010">
    <property type="protein sequence ID" value="MEE7492428.1"/>
    <property type="molecule type" value="Genomic_DNA"/>
</dbReference>
<protein>
    <submittedName>
        <fullName evidence="4">Replication initiation protein RepC</fullName>
    </submittedName>
</protein>
<feature type="region of interest" description="Disordered" evidence="1">
    <location>
        <begin position="240"/>
        <end position="290"/>
    </location>
</feature>
<accession>A0ABU7TRL0</accession>
<feature type="domain" description="Plasmid replication protein C N-terminal" evidence="2">
    <location>
        <begin position="14"/>
        <end position="187"/>
    </location>
</feature>
<dbReference type="Proteomes" id="UP001355206">
    <property type="component" value="Unassembled WGS sequence"/>
</dbReference>
<feature type="compositionally biased region" description="Basic and acidic residues" evidence="1">
    <location>
        <begin position="267"/>
        <end position="282"/>
    </location>
</feature>